<dbReference type="SUPFAM" id="SSF52047">
    <property type="entry name" value="RNI-like"/>
    <property type="match status" value="1"/>
</dbReference>
<dbReference type="EMBL" id="VDMD01000001">
    <property type="protein sequence ID" value="TRM70290.1"/>
    <property type="molecule type" value="Genomic_DNA"/>
</dbReference>
<reference evidence="1 2" key="1">
    <citation type="journal article" date="2019" name="New Phytol.">
        <title>Comparative genomics reveals unique wood-decay strategies and fruiting body development in the Schizophyllaceae.</title>
        <authorList>
            <person name="Almasi E."/>
            <person name="Sahu N."/>
            <person name="Krizsan K."/>
            <person name="Balint B."/>
            <person name="Kovacs G.M."/>
            <person name="Kiss B."/>
            <person name="Cseklye J."/>
            <person name="Drula E."/>
            <person name="Henrissat B."/>
            <person name="Nagy I."/>
            <person name="Chovatia M."/>
            <person name="Adam C."/>
            <person name="LaButti K."/>
            <person name="Lipzen A."/>
            <person name="Riley R."/>
            <person name="Grigoriev I.V."/>
            <person name="Nagy L.G."/>
        </authorList>
    </citation>
    <scope>NUCLEOTIDE SEQUENCE [LARGE SCALE GENOMIC DNA]</scope>
    <source>
        <strain evidence="1 2">NL-1724</strain>
    </source>
</reference>
<keyword evidence="2" id="KW-1185">Reference proteome</keyword>
<protein>
    <recommendedName>
        <fullName evidence="3">F-box domain-containing protein</fullName>
    </recommendedName>
</protein>
<gene>
    <name evidence="1" type="ORF">BD626DRAFT_26854</name>
</gene>
<evidence type="ECO:0000313" key="1">
    <source>
        <dbReference type="EMBL" id="TRM70290.1"/>
    </source>
</evidence>
<sequence length="533" mass="59867">MQTLQQISCSTRLCSQCDHTFTSIVGDSDLASFARSAYVPASAAEQDALRGGLSNLRDSLSGCELEIAHLERTLGWLRQQRALIEETATNVEALLAPVRRVPLEILGEIAPYTLPDSWFQRDRPPGSNVWPFAQVCCSWREVALGVRWLWAQIRLPCNGRGQTIGDDALLEAVSTYLQRSGQYPLSVTSFKTTHDNSQGNNDPRVWTELWAHAGRLRTLEVAIPERGFSFPPQLPMLHRLFLTDLSSDRSSTVSIDTAPHLQELELVTMRLSNTSVPWSNLQTLIVTGEVQGPDIDVLRSCSGLVRLHLLRYERQPNAPQNIRPVHFALLRKLRIGPAAVRACPLIIAPSLDHVEFLMVHQSNLRNDRIDEEDIPFLVDLLKPVQGLTLGPLRNYDVEILRAIISLPQQLKTLHLTILSTPIHRDLVRELIFHEANPAFTHLVSVGFTSDLDLTWKNDDILLVRRLVESRSAHSRGCTPLERLTFRYSHGSYKHPLDTDYERGIGKLRELRISASPGVEFVVSLLGAKFRVVG</sequence>
<proteinExistence type="predicted"/>
<comment type="caution">
    <text evidence="1">The sequence shown here is derived from an EMBL/GenBank/DDBJ whole genome shotgun (WGS) entry which is preliminary data.</text>
</comment>
<dbReference type="Proteomes" id="UP000320762">
    <property type="component" value="Unassembled WGS sequence"/>
</dbReference>
<dbReference type="AlphaFoldDB" id="A0A550CZS2"/>
<dbReference type="OrthoDB" id="3062675at2759"/>
<accession>A0A550CZS2</accession>
<name>A0A550CZS2_9AGAR</name>
<dbReference type="InterPro" id="IPR032675">
    <property type="entry name" value="LRR_dom_sf"/>
</dbReference>
<dbReference type="Gene3D" id="3.80.10.10">
    <property type="entry name" value="Ribonuclease Inhibitor"/>
    <property type="match status" value="1"/>
</dbReference>
<evidence type="ECO:0008006" key="3">
    <source>
        <dbReference type="Google" id="ProtNLM"/>
    </source>
</evidence>
<organism evidence="1 2">
    <name type="scientific">Schizophyllum amplum</name>
    <dbReference type="NCBI Taxonomy" id="97359"/>
    <lineage>
        <taxon>Eukaryota</taxon>
        <taxon>Fungi</taxon>
        <taxon>Dikarya</taxon>
        <taxon>Basidiomycota</taxon>
        <taxon>Agaricomycotina</taxon>
        <taxon>Agaricomycetes</taxon>
        <taxon>Agaricomycetidae</taxon>
        <taxon>Agaricales</taxon>
        <taxon>Schizophyllaceae</taxon>
        <taxon>Schizophyllum</taxon>
    </lineage>
</organism>
<evidence type="ECO:0000313" key="2">
    <source>
        <dbReference type="Proteomes" id="UP000320762"/>
    </source>
</evidence>